<evidence type="ECO:0000256" key="1">
    <source>
        <dbReference type="ARBA" id="ARBA00022475"/>
    </source>
</evidence>
<evidence type="ECO:0000256" key="6">
    <source>
        <dbReference type="ARBA" id="ARBA00023316"/>
    </source>
</evidence>
<protein>
    <recommendedName>
        <fullName evidence="7">Endolytic murein transglycosylase</fullName>
        <ecNumber evidence="7">4.2.2.29</ecNumber>
    </recommendedName>
    <alternativeName>
        <fullName evidence="7">Peptidoglycan lytic transglycosylase</fullName>
    </alternativeName>
    <alternativeName>
        <fullName evidence="7">Peptidoglycan polymerization terminase</fullName>
    </alternativeName>
</protein>
<evidence type="ECO:0000256" key="7">
    <source>
        <dbReference type="HAMAP-Rule" id="MF_02065"/>
    </source>
</evidence>
<comment type="similarity">
    <text evidence="7">Belongs to the transglycosylase MltG family.</text>
</comment>
<accession>A0ABS5A8K6</accession>
<keyword evidence="10" id="KW-1185">Reference proteome</keyword>
<dbReference type="HAMAP" id="MF_02065">
    <property type="entry name" value="MltG"/>
    <property type="match status" value="1"/>
</dbReference>
<comment type="subcellular location">
    <subcellularLocation>
        <location evidence="7">Cell membrane</location>
        <topology evidence="7">Single-pass membrane protein</topology>
    </subcellularLocation>
</comment>
<feature type="site" description="Important for catalytic activity" evidence="7">
    <location>
        <position position="279"/>
    </location>
</feature>
<evidence type="ECO:0000256" key="5">
    <source>
        <dbReference type="ARBA" id="ARBA00023239"/>
    </source>
</evidence>
<evidence type="ECO:0000313" key="10">
    <source>
        <dbReference type="Proteomes" id="UP001519363"/>
    </source>
</evidence>
<keyword evidence="1 7" id="KW-1003">Cell membrane</keyword>
<evidence type="ECO:0000256" key="4">
    <source>
        <dbReference type="ARBA" id="ARBA00023136"/>
    </source>
</evidence>
<reference evidence="9 10" key="1">
    <citation type="submission" date="2021-03" db="EMBL/GenBank/DDBJ databases">
        <title>Sequencing the genomes of 1000 actinobacteria strains.</title>
        <authorList>
            <person name="Klenk H.-P."/>
        </authorList>
    </citation>
    <scope>NUCLEOTIDE SEQUENCE [LARGE SCALE GENOMIC DNA]</scope>
    <source>
        <strain evidence="9 10">DSM 44580</strain>
    </source>
</reference>
<dbReference type="EMBL" id="JAGIOO010000001">
    <property type="protein sequence ID" value="MBP2472928.1"/>
    <property type="molecule type" value="Genomic_DNA"/>
</dbReference>
<dbReference type="InterPro" id="IPR003770">
    <property type="entry name" value="MLTG-like"/>
</dbReference>
<feature type="region of interest" description="Disordered" evidence="8">
    <location>
        <begin position="1"/>
        <end position="21"/>
    </location>
</feature>
<dbReference type="EC" id="4.2.2.29" evidence="7"/>
<name>A0ABS5A8K6_9PSEU</name>
<feature type="transmembrane region" description="Helical" evidence="7">
    <location>
        <begin position="31"/>
        <end position="50"/>
    </location>
</feature>
<comment type="catalytic activity">
    <reaction evidence="7">
        <text>a peptidoglycan chain = a peptidoglycan chain with N-acetyl-1,6-anhydromuramyl-[peptide] at the reducing end + a peptidoglycan chain with N-acetylglucosamine at the non-reducing end.</text>
        <dbReference type="EC" id="4.2.2.29"/>
    </reaction>
</comment>
<evidence type="ECO:0000256" key="2">
    <source>
        <dbReference type="ARBA" id="ARBA00022692"/>
    </source>
</evidence>
<keyword evidence="6 7" id="KW-0961">Cell wall biogenesis/degradation</keyword>
<dbReference type="RefSeq" id="WP_249044588.1">
    <property type="nucleotide sequence ID" value="NZ_JAGIOO010000001.1"/>
</dbReference>
<evidence type="ECO:0000256" key="8">
    <source>
        <dbReference type="SAM" id="MobiDB-lite"/>
    </source>
</evidence>
<keyword evidence="2 7" id="KW-0812">Transmembrane</keyword>
<comment type="function">
    <text evidence="7">Functions as a peptidoglycan terminase that cleaves nascent peptidoglycan strands endolytically to terminate their elongation.</text>
</comment>
<evidence type="ECO:0000256" key="3">
    <source>
        <dbReference type="ARBA" id="ARBA00022989"/>
    </source>
</evidence>
<keyword evidence="5 7" id="KW-0456">Lyase</keyword>
<sequence>MSHDDLGLFDEGPAAGQERSAAEKKAKRTKLLIGAGVAAAVIGVGVWFGALELIGIGSYDDYEGSGDTDVVVQIEAGTISKTGKSLADAGVVASARAYTEAAEENTKLGGVQPGYYLLKTKMSGAAAGNRLLEKDARVGGFEVKGGYQLYDTKLPGDKVNPGILSRIAEASCAKVNGKDTCVSADAIREVMEKGDPASIGVPDWAVGGVSKADPKHRLEGLITPGRYDVRPGSTAEELLKQVLNTSATRLQAIGMPKIARDTGFSDYEVLVIASLIEREGITKDFPKVSRVLYNRLAKDMKLELDSTINYALDRPTVRTKQEDRDKAGAYNTYANTNLPPTPISSPGNEAILAATKPEAGPWIFFVKCYKDGTSCFAETNAQHNQNRTEALARGAY</sequence>
<dbReference type="NCBIfam" id="TIGR00247">
    <property type="entry name" value="endolytic transglycosylase MltG"/>
    <property type="match status" value="1"/>
</dbReference>
<keyword evidence="4 7" id="KW-0472">Membrane</keyword>
<dbReference type="Pfam" id="PF02618">
    <property type="entry name" value="YceG"/>
    <property type="match status" value="1"/>
</dbReference>
<keyword evidence="3 7" id="KW-1133">Transmembrane helix</keyword>
<dbReference type="PANTHER" id="PTHR30518:SF2">
    <property type="entry name" value="ENDOLYTIC MUREIN TRANSGLYCOSYLASE"/>
    <property type="match status" value="1"/>
</dbReference>
<comment type="caution">
    <text evidence="9">The sequence shown here is derived from an EMBL/GenBank/DDBJ whole genome shotgun (WGS) entry which is preliminary data.</text>
</comment>
<dbReference type="Proteomes" id="UP001519363">
    <property type="component" value="Unassembled WGS sequence"/>
</dbReference>
<organism evidence="9 10">
    <name type="scientific">Crossiella equi</name>
    <dbReference type="NCBI Taxonomy" id="130796"/>
    <lineage>
        <taxon>Bacteria</taxon>
        <taxon>Bacillati</taxon>
        <taxon>Actinomycetota</taxon>
        <taxon>Actinomycetes</taxon>
        <taxon>Pseudonocardiales</taxon>
        <taxon>Pseudonocardiaceae</taxon>
        <taxon>Crossiella</taxon>
    </lineage>
</organism>
<evidence type="ECO:0000313" key="9">
    <source>
        <dbReference type="EMBL" id="MBP2472928.1"/>
    </source>
</evidence>
<gene>
    <name evidence="7" type="primary">mltG</name>
    <name evidence="9" type="ORF">JOF53_001800</name>
</gene>
<proteinExistence type="inferred from homology"/>
<dbReference type="PANTHER" id="PTHR30518">
    <property type="entry name" value="ENDOLYTIC MUREIN TRANSGLYCOSYLASE"/>
    <property type="match status" value="1"/>
</dbReference>